<feature type="region of interest" description="Disordered" evidence="2">
    <location>
        <begin position="1"/>
        <end position="96"/>
    </location>
</feature>
<feature type="coiled-coil region" evidence="1">
    <location>
        <begin position="98"/>
        <end position="128"/>
    </location>
</feature>
<feature type="compositionally biased region" description="Low complexity" evidence="2">
    <location>
        <begin position="43"/>
        <end position="52"/>
    </location>
</feature>
<keyword evidence="1" id="KW-0175">Coiled coil</keyword>
<evidence type="ECO:0000313" key="3">
    <source>
        <dbReference type="EMBL" id="MCQ4632568.1"/>
    </source>
</evidence>
<dbReference type="RefSeq" id="WP_256119199.1">
    <property type="nucleotide sequence ID" value="NZ_WHSB02000008.1"/>
</dbReference>
<evidence type="ECO:0000313" key="4">
    <source>
        <dbReference type="Proteomes" id="UP000996601"/>
    </source>
</evidence>
<evidence type="ECO:0000256" key="1">
    <source>
        <dbReference type="SAM" id="Coils"/>
    </source>
</evidence>
<feature type="compositionally biased region" description="Polar residues" evidence="2">
    <location>
        <begin position="1"/>
        <end position="12"/>
    </location>
</feature>
<evidence type="ECO:0000256" key="2">
    <source>
        <dbReference type="SAM" id="MobiDB-lite"/>
    </source>
</evidence>
<reference evidence="3" key="1">
    <citation type="submission" date="2021-07" db="EMBL/GenBank/DDBJ databases">
        <title>Shinella sp. nov., a novel member of the genus Shinella from water.</title>
        <authorList>
            <person name="Deng Y."/>
        </authorList>
    </citation>
    <scope>NUCLEOTIDE SEQUENCE</scope>
    <source>
        <strain evidence="3">CPCC 100929</strain>
    </source>
</reference>
<comment type="caution">
    <text evidence="3">The sequence shown here is derived from an EMBL/GenBank/DDBJ whole genome shotgun (WGS) entry which is preliminary data.</text>
</comment>
<feature type="compositionally biased region" description="Low complexity" evidence="2">
    <location>
        <begin position="64"/>
        <end position="96"/>
    </location>
</feature>
<dbReference type="Proteomes" id="UP000996601">
    <property type="component" value="Unassembled WGS sequence"/>
</dbReference>
<feature type="compositionally biased region" description="Basic residues" evidence="2">
    <location>
        <begin position="26"/>
        <end position="35"/>
    </location>
</feature>
<sequence>MADEQTPGTNSDVAAAIAGVTPPAVKKQRAPRVKKMAAEAKAKSSPSQPAKVSDARKKRTGNGAEVAPAAEPVAAKRQRSNAAAKKQAAVAVSAPASAGDEMAELLQLEEENKRLRKILAEKLRAENADLRKKLGLA</sequence>
<protein>
    <submittedName>
        <fullName evidence="3">SyrB-like regulator</fullName>
    </submittedName>
</protein>
<keyword evidence="4" id="KW-1185">Reference proteome</keyword>
<dbReference type="EMBL" id="WHSB02000008">
    <property type="protein sequence ID" value="MCQ4632568.1"/>
    <property type="molecule type" value="Genomic_DNA"/>
</dbReference>
<accession>A0ABT1RBJ5</accession>
<gene>
    <name evidence="3" type="ORF">GB927_021170</name>
</gene>
<name>A0ABT1RBJ5_9HYPH</name>
<proteinExistence type="predicted"/>
<organism evidence="3 4">
    <name type="scientific">Shinella lacus</name>
    <dbReference type="NCBI Taxonomy" id="2654216"/>
    <lineage>
        <taxon>Bacteria</taxon>
        <taxon>Pseudomonadati</taxon>
        <taxon>Pseudomonadota</taxon>
        <taxon>Alphaproteobacteria</taxon>
        <taxon>Hyphomicrobiales</taxon>
        <taxon>Rhizobiaceae</taxon>
        <taxon>Shinella</taxon>
    </lineage>
</organism>